<evidence type="ECO:0000313" key="7">
    <source>
        <dbReference type="EMBL" id="RJT19680.1"/>
    </source>
</evidence>
<dbReference type="InterPro" id="IPR000259">
    <property type="entry name" value="Adhesion_dom_fimbrial"/>
</dbReference>
<dbReference type="PANTHER" id="PTHR33420:SF3">
    <property type="entry name" value="FIMBRIAL SUBUNIT ELFA"/>
    <property type="match status" value="1"/>
</dbReference>
<dbReference type="GO" id="GO:0009289">
    <property type="term" value="C:pilus"/>
    <property type="evidence" value="ECO:0007669"/>
    <property type="project" value="UniProtKB-SubCell"/>
</dbReference>
<dbReference type="Proteomes" id="UP000276295">
    <property type="component" value="Unassembled WGS sequence"/>
</dbReference>
<reference evidence="7 8" key="1">
    <citation type="submission" date="2018-09" db="EMBL/GenBank/DDBJ databases">
        <title>Draft genome sequence of Buttiauxella izardii CCUG 35510T.</title>
        <authorList>
            <person name="Salva-Serra F."/>
            <person name="Marathe N."/>
            <person name="Moore E."/>
            <person name="Stadler-Svensson L."/>
            <person name="Engstrom-Jakobsson H."/>
        </authorList>
    </citation>
    <scope>NUCLEOTIDE SEQUENCE [LARGE SCALE GENOMIC DNA]</scope>
    <source>
        <strain evidence="7 8">CCUG 35510</strain>
    </source>
</reference>
<protein>
    <submittedName>
        <fullName evidence="7">Type 1 fimbrial protein</fullName>
    </submittedName>
</protein>
<feature type="chain" id="PRO_5017213076" evidence="5">
    <location>
        <begin position="22"/>
        <end position="376"/>
    </location>
</feature>
<dbReference type="PANTHER" id="PTHR33420">
    <property type="entry name" value="FIMBRIAL SUBUNIT ELFA-RELATED"/>
    <property type="match status" value="1"/>
</dbReference>
<evidence type="ECO:0000313" key="8">
    <source>
        <dbReference type="Proteomes" id="UP000276295"/>
    </source>
</evidence>
<dbReference type="AlphaFoldDB" id="A0A3A5JLG3"/>
<proteinExistence type="inferred from homology"/>
<comment type="caution">
    <text evidence="7">The sequence shown here is derived from an EMBL/GenBank/DDBJ whole genome shotgun (WGS) entry which is preliminary data.</text>
</comment>
<dbReference type="PROSITE" id="PS51257">
    <property type="entry name" value="PROKAR_LIPOPROTEIN"/>
    <property type="match status" value="1"/>
</dbReference>
<name>A0A3A5JLG3_9ENTR</name>
<evidence type="ECO:0000256" key="5">
    <source>
        <dbReference type="SAM" id="SignalP"/>
    </source>
</evidence>
<dbReference type="GO" id="GO:0043709">
    <property type="term" value="P:cell adhesion involved in single-species biofilm formation"/>
    <property type="evidence" value="ECO:0007669"/>
    <property type="project" value="TreeGrafter"/>
</dbReference>
<dbReference type="InterPro" id="IPR050263">
    <property type="entry name" value="Bact_Fimbrial_Adh_Pro"/>
</dbReference>
<keyword evidence="3 5" id="KW-0732">Signal</keyword>
<dbReference type="OrthoDB" id="6502288at2"/>
<sequence length="376" mass="40262">MKLKNGIAGMFLLALATPGWAAFSCSIDDGGVKPFSLMGPDNPIVVSQNTPDGTVIKHWDYGEFLPSMKFSCTTGGQMMTFPAGFNGYIWLNLTAVNNSIYANGIAATNNPGLFLRLYVKAVSVNDSPVANSYPPSEMVPGKTLNTEYLLTDKTASVLFQFGGQYNVDKSQYSFDGAKNFAVQAMAADLVKHGTITYDGTPAVIGSPLRYNIENSNDQSAYVTVLLGTGVYLAQPSCELINKHQIVDLPDLMKKSGGGLPYEGSRKAFDLTIECSNTMDNMDITFSDANSAQTDEYLSMFDASSSKPISGIGVGLFDENGNKVTLGEAVKTGAAIQGVGNKRFYAAMTQTESDIKSEGQDYGGDVTARANVVLTYY</sequence>
<feature type="domain" description="Fimbrial-type adhesion" evidence="6">
    <location>
        <begin position="232"/>
        <end position="375"/>
    </location>
</feature>
<evidence type="ECO:0000256" key="3">
    <source>
        <dbReference type="ARBA" id="ARBA00022729"/>
    </source>
</evidence>
<comment type="subcellular location">
    <subcellularLocation>
        <location evidence="1">Fimbrium</location>
    </subcellularLocation>
</comment>
<evidence type="ECO:0000256" key="1">
    <source>
        <dbReference type="ARBA" id="ARBA00004561"/>
    </source>
</evidence>
<dbReference type="EMBL" id="QZWH01000045">
    <property type="protein sequence ID" value="RJT19680.1"/>
    <property type="molecule type" value="Genomic_DNA"/>
</dbReference>
<dbReference type="Gene3D" id="2.60.40.1090">
    <property type="entry name" value="Fimbrial-type adhesion domain"/>
    <property type="match status" value="1"/>
</dbReference>
<evidence type="ECO:0000256" key="4">
    <source>
        <dbReference type="ARBA" id="ARBA00023263"/>
    </source>
</evidence>
<gene>
    <name evidence="7" type="ORF">D6029_17995</name>
</gene>
<dbReference type="RefSeq" id="WP_120066100.1">
    <property type="nucleotide sequence ID" value="NZ_QZWH01000045.1"/>
</dbReference>
<organism evidence="7 8">
    <name type="scientific">Buttiauxella izardii</name>
    <dbReference type="NCBI Taxonomy" id="82991"/>
    <lineage>
        <taxon>Bacteria</taxon>
        <taxon>Pseudomonadati</taxon>
        <taxon>Pseudomonadota</taxon>
        <taxon>Gammaproteobacteria</taxon>
        <taxon>Enterobacterales</taxon>
        <taxon>Enterobacteriaceae</taxon>
        <taxon>Buttiauxella</taxon>
    </lineage>
</organism>
<evidence type="ECO:0000259" key="6">
    <source>
        <dbReference type="Pfam" id="PF00419"/>
    </source>
</evidence>
<dbReference type="Gene3D" id="2.60.40.3310">
    <property type="match status" value="1"/>
</dbReference>
<dbReference type="SUPFAM" id="SSF49401">
    <property type="entry name" value="Bacterial adhesins"/>
    <property type="match status" value="1"/>
</dbReference>
<feature type="signal peptide" evidence="5">
    <location>
        <begin position="1"/>
        <end position="21"/>
    </location>
</feature>
<dbReference type="InterPro" id="IPR036937">
    <property type="entry name" value="Adhesion_dom_fimbrial_sf"/>
</dbReference>
<evidence type="ECO:0000256" key="2">
    <source>
        <dbReference type="ARBA" id="ARBA00006671"/>
    </source>
</evidence>
<comment type="similarity">
    <text evidence="2">Belongs to the fimbrial protein family.</text>
</comment>
<accession>A0A3A5JLG3</accession>
<dbReference type="InterPro" id="IPR008966">
    <property type="entry name" value="Adhesion_dom_sf"/>
</dbReference>
<dbReference type="Pfam" id="PF00419">
    <property type="entry name" value="Fimbrial"/>
    <property type="match status" value="1"/>
</dbReference>
<keyword evidence="4" id="KW-0281">Fimbrium</keyword>
<keyword evidence="8" id="KW-1185">Reference proteome</keyword>